<sequence length="761" mass="86659">MVNIFVTYCSHQCHHVVSHKIYFNESFLDLQAIQPSTGDIIYDSFHDNSTRQELETRVHHIKPVEMLLPECLSPETEKLLRGIISMSTTDHDRIRTERFPQEVLDKTKAFEEVSSFFSESQSNNSLQEVLQLPIPVLCCLSALIKYLKEFRLDRIIQQTRDLKPFSHSTRRMKLNACAVQNLEIFCNQVDGKTKGSLLWVVDHTRTSFGKRELTRWISQPLSDTGEIKLRQDAIQELLETKFQPLNSLKEFLEKTPDLEKSLCSIYHKKCSPAEFVNIIESLDKCQSLCSAHAEYARREIKSELLLNIFLEVPRLLADIEHYFAALNKSAAKDKTRLFTKPEDFPEVHSCMIEIERLTDLMSDHSRKVRLLLRMPALAYVTVSGYEYLIEVKHSSIDLVPEDWIRINSTRRVSRFRPPYVEETFKELCVAREKLVLTCQQAWLQYLDGFGEQFVLYRQAVKHLAKFDCLLSLSEVAKQNGFCRPEILDSSIATIHIENGRHPVVSSLLGEGGQYVPNSTHLEADKERFLCISGPNMGGKSSYLKQVALIVILAQLGSYVPAESASITPVDAVYIRMGASDNIFKHQSTFMVELMEASTILAEATPRSLVIMDELGRGTSTHDGVAIADASAKHLISEIKCLTLFVTHYPPLADLEGQYPGTVGNYHMSFLIDNNKDEEAGNLAALTFLYQLVKGAASHSYGLNVARMADLPREILELASQKSKELEDKVHSKRMRREDFLRLWMSEEKSEVRDVIGSCLER</sequence>
<accession>A0A2G8LM11</accession>
<dbReference type="PROSITE" id="PS00486">
    <property type="entry name" value="DNA_MISMATCH_REPAIR_2"/>
    <property type="match status" value="1"/>
</dbReference>
<keyword evidence="5" id="KW-0238">DNA-binding</keyword>
<evidence type="ECO:0000256" key="4">
    <source>
        <dbReference type="ARBA" id="ARBA00022840"/>
    </source>
</evidence>
<keyword evidence="2" id="KW-0547">Nucleotide-binding</keyword>
<proteinExistence type="inferred from homology"/>
<dbReference type="InterPro" id="IPR017261">
    <property type="entry name" value="DNA_mismatch_repair_MutS/MSH"/>
</dbReference>
<evidence type="ECO:0000259" key="7">
    <source>
        <dbReference type="PROSITE" id="PS00486"/>
    </source>
</evidence>
<dbReference type="OrthoDB" id="10252754at2759"/>
<dbReference type="STRING" id="307972.A0A2G8LM11"/>
<feature type="domain" description="DNA mismatch repair proteins mutS family" evidence="7">
    <location>
        <begin position="607"/>
        <end position="623"/>
    </location>
</feature>
<evidence type="ECO:0000256" key="5">
    <source>
        <dbReference type="ARBA" id="ARBA00023125"/>
    </source>
</evidence>
<keyword evidence="4" id="KW-0067">ATP-binding</keyword>
<evidence type="ECO:0000313" key="9">
    <source>
        <dbReference type="Proteomes" id="UP000230750"/>
    </source>
</evidence>
<dbReference type="GO" id="GO:0030983">
    <property type="term" value="F:mismatched DNA binding"/>
    <property type="evidence" value="ECO:0007669"/>
    <property type="project" value="InterPro"/>
</dbReference>
<protein>
    <submittedName>
        <fullName evidence="8">Putative DNA mismatch repair protein Msh3 isoform X2</fullName>
    </submittedName>
</protein>
<dbReference type="PANTHER" id="PTHR11361">
    <property type="entry name" value="DNA MISMATCH REPAIR PROTEIN MUTS FAMILY MEMBER"/>
    <property type="match status" value="1"/>
</dbReference>
<dbReference type="GO" id="GO:0005524">
    <property type="term" value="F:ATP binding"/>
    <property type="evidence" value="ECO:0007669"/>
    <property type="project" value="UniProtKB-KW"/>
</dbReference>
<dbReference type="PANTHER" id="PTHR11361:SF122">
    <property type="entry name" value="DNA MISMATCH REPAIR PROTEIN MSH3"/>
    <property type="match status" value="1"/>
</dbReference>
<dbReference type="InterPro" id="IPR036187">
    <property type="entry name" value="DNA_mismatch_repair_MutS_sf"/>
</dbReference>
<keyword evidence="3" id="KW-0227">DNA damage</keyword>
<dbReference type="AlphaFoldDB" id="A0A2G8LM11"/>
<reference evidence="8 9" key="1">
    <citation type="journal article" date="2017" name="PLoS Biol.">
        <title>The sea cucumber genome provides insights into morphological evolution and visceral regeneration.</title>
        <authorList>
            <person name="Zhang X."/>
            <person name="Sun L."/>
            <person name="Yuan J."/>
            <person name="Sun Y."/>
            <person name="Gao Y."/>
            <person name="Zhang L."/>
            <person name="Li S."/>
            <person name="Dai H."/>
            <person name="Hamel J.F."/>
            <person name="Liu C."/>
            <person name="Yu Y."/>
            <person name="Liu S."/>
            <person name="Lin W."/>
            <person name="Guo K."/>
            <person name="Jin S."/>
            <person name="Xu P."/>
            <person name="Storey K.B."/>
            <person name="Huan P."/>
            <person name="Zhang T."/>
            <person name="Zhou Y."/>
            <person name="Zhang J."/>
            <person name="Lin C."/>
            <person name="Li X."/>
            <person name="Xing L."/>
            <person name="Huo D."/>
            <person name="Sun M."/>
            <person name="Wang L."/>
            <person name="Mercier A."/>
            <person name="Li F."/>
            <person name="Yang H."/>
            <person name="Xiang J."/>
        </authorList>
    </citation>
    <scope>NUCLEOTIDE SEQUENCE [LARGE SCALE GENOMIC DNA]</scope>
    <source>
        <strain evidence="8">Shaxun</strain>
        <tissue evidence="8">Muscle</tissue>
    </source>
</reference>
<dbReference type="InterPro" id="IPR007860">
    <property type="entry name" value="DNA_mmatch_repair_MutS_con_dom"/>
</dbReference>
<evidence type="ECO:0000256" key="3">
    <source>
        <dbReference type="ARBA" id="ARBA00022763"/>
    </source>
</evidence>
<dbReference type="SMART" id="SM00533">
    <property type="entry name" value="MUTSd"/>
    <property type="match status" value="1"/>
</dbReference>
<dbReference type="InterPro" id="IPR036678">
    <property type="entry name" value="MutS_con_dom_sf"/>
</dbReference>
<dbReference type="InterPro" id="IPR027417">
    <property type="entry name" value="P-loop_NTPase"/>
</dbReference>
<dbReference type="GO" id="GO:0006298">
    <property type="term" value="P:mismatch repair"/>
    <property type="evidence" value="ECO:0007669"/>
    <property type="project" value="InterPro"/>
</dbReference>
<dbReference type="Gene3D" id="3.40.50.300">
    <property type="entry name" value="P-loop containing nucleotide triphosphate hydrolases"/>
    <property type="match status" value="1"/>
</dbReference>
<dbReference type="SUPFAM" id="SSF48334">
    <property type="entry name" value="DNA repair protein MutS, domain III"/>
    <property type="match status" value="1"/>
</dbReference>
<dbReference type="SUPFAM" id="SSF52540">
    <property type="entry name" value="P-loop containing nucleoside triphosphate hydrolases"/>
    <property type="match status" value="1"/>
</dbReference>
<dbReference type="Pfam" id="PF05192">
    <property type="entry name" value="MutS_III"/>
    <property type="match status" value="1"/>
</dbReference>
<dbReference type="Gene3D" id="3.30.420.110">
    <property type="entry name" value="MutS, connector domain"/>
    <property type="match status" value="1"/>
</dbReference>
<organism evidence="8 9">
    <name type="scientific">Stichopus japonicus</name>
    <name type="common">Sea cucumber</name>
    <dbReference type="NCBI Taxonomy" id="307972"/>
    <lineage>
        <taxon>Eukaryota</taxon>
        <taxon>Metazoa</taxon>
        <taxon>Echinodermata</taxon>
        <taxon>Eleutherozoa</taxon>
        <taxon>Echinozoa</taxon>
        <taxon>Holothuroidea</taxon>
        <taxon>Aspidochirotacea</taxon>
        <taxon>Aspidochirotida</taxon>
        <taxon>Stichopodidae</taxon>
        <taxon>Apostichopus</taxon>
    </lineage>
</organism>
<evidence type="ECO:0000313" key="8">
    <source>
        <dbReference type="EMBL" id="PIK61297.1"/>
    </source>
</evidence>
<name>A0A2G8LM11_STIJA</name>
<keyword evidence="9" id="KW-1185">Reference proteome</keyword>
<dbReference type="PIRSF" id="PIRSF037677">
    <property type="entry name" value="DNA_mis_repair_Msh6"/>
    <property type="match status" value="1"/>
</dbReference>
<dbReference type="GO" id="GO:0005634">
    <property type="term" value="C:nucleus"/>
    <property type="evidence" value="ECO:0007669"/>
    <property type="project" value="TreeGrafter"/>
</dbReference>
<dbReference type="Pfam" id="PF05188">
    <property type="entry name" value="MutS_II"/>
    <property type="match status" value="1"/>
</dbReference>
<dbReference type="Pfam" id="PF00488">
    <property type="entry name" value="MutS_V"/>
    <property type="match status" value="1"/>
</dbReference>
<keyword evidence="6" id="KW-0234">DNA repair</keyword>
<dbReference type="GO" id="GO:0140664">
    <property type="term" value="F:ATP-dependent DNA damage sensor activity"/>
    <property type="evidence" value="ECO:0007669"/>
    <property type="project" value="InterPro"/>
</dbReference>
<dbReference type="GO" id="GO:0006312">
    <property type="term" value="P:mitotic recombination"/>
    <property type="evidence" value="ECO:0007669"/>
    <property type="project" value="TreeGrafter"/>
</dbReference>
<comment type="caution">
    <text evidence="8">The sequence shown here is derived from an EMBL/GenBank/DDBJ whole genome shotgun (WGS) entry which is preliminary data.</text>
</comment>
<dbReference type="SMART" id="SM00534">
    <property type="entry name" value="MUTSac"/>
    <property type="match status" value="1"/>
</dbReference>
<gene>
    <name evidence="8" type="ORF">BSL78_01788</name>
</gene>
<evidence type="ECO:0000256" key="2">
    <source>
        <dbReference type="ARBA" id="ARBA00022741"/>
    </source>
</evidence>
<dbReference type="Proteomes" id="UP000230750">
    <property type="component" value="Unassembled WGS sequence"/>
</dbReference>
<dbReference type="EMBL" id="MRZV01000036">
    <property type="protein sequence ID" value="PIK61297.1"/>
    <property type="molecule type" value="Genomic_DNA"/>
</dbReference>
<evidence type="ECO:0000256" key="1">
    <source>
        <dbReference type="ARBA" id="ARBA00007094"/>
    </source>
</evidence>
<dbReference type="Gene3D" id="1.10.1420.10">
    <property type="match status" value="2"/>
</dbReference>
<dbReference type="FunFam" id="1.10.1420.10:FF:000004">
    <property type="entry name" value="DNA mismatch repair protein Msh3"/>
    <property type="match status" value="1"/>
</dbReference>
<comment type="similarity">
    <text evidence="1">Belongs to the DNA mismatch repair MutS family. MSH3 subfamily.</text>
</comment>
<dbReference type="InterPro" id="IPR007696">
    <property type="entry name" value="DNA_mismatch_repair_MutS_core"/>
</dbReference>
<dbReference type="InterPro" id="IPR045076">
    <property type="entry name" value="MutS"/>
</dbReference>
<dbReference type="InterPro" id="IPR000432">
    <property type="entry name" value="DNA_mismatch_repair_MutS_C"/>
</dbReference>
<evidence type="ECO:0000256" key="6">
    <source>
        <dbReference type="ARBA" id="ARBA00023204"/>
    </source>
</evidence>